<sequence length="73" mass="8168">MCTLSPSTSLDNLLFVNVCVTCNLTYKSRIWWRLVSKFGPQDAAAQRWQTEGVLKGEEAAEKGASRNPECTFI</sequence>
<reference evidence="1" key="1">
    <citation type="journal article" date="2023" name="G3 (Bethesda)">
        <title>Whole genome assemblies of Zophobas morio and Tenebrio molitor.</title>
        <authorList>
            <person name="Kaur S."/>
            <person name="Stinson S.A."/>
            <person name="diCenzo G.C."/>
        </authorList>
    </citation>
    <scope>NUCLEOTIDE SEQUENCE</scope>
    <source>
        <strain evidence="1">QUZm001</strain>
    </source>
</reference>
<evidence type="ECO:0000313" key="2">
    <source>
        <dbReference type="Proteomes" id="UP001168821"/>
    </source>
</evidence>
<proteinExistence type="predicted"/>
<evidence type="ECO:0000313" key="1">
    <source>
        <dbReference type="EMBL" id="KAJ3653706.1"/>
    </source>
</evidence>
<dbReference type="AlphaFoldDB" id="A0AA38MEV0"/>
<accession>A0AA38MEV0</accession>
<gene>
    <name evidence="1" type="ORF">Zmor_012943</name>
</gene>
<organism evidence="1 2">
    <name type="scientific">Zophobas morio</name>
    <dbReference type="NCBI Taxonomy" id="2755281"/>
    <lineage>
        <taxon>Eukaryota</taxon>
        <taxon>Metazoa</taxon>
        <taxon>Ecdysozoa</taxon>
        <taxon>Arthropoda</taxon>
        <taxon>Hexapoda</taxon>
        <taxon>Insecta</taxon>
        <taxon>Pterygota</taxon>
        <taxon>Neoptera</taxon>
        <taxon>Endopterygota</taxon>
        <taxon>Coleoptera</taxon>
        <taxon>Polyphaga</taxon>
        <taxon>Cucujiformia</taxon>
        <taxon>Tenebrionidae</taxon>
        <taxon>Zophobas</taxon>
    </lineage>
</organism>
<protein>
    <submittedName>
        <fullName evidence="1">Uncharacterized protein</fullName>
    </submittedName>
</protein>
<name>A0AA38MEV0_9CUCU</name>
<dbReference type="EMBL" id="JALNTZ010000004">
    <property type="protein sequence ID" value="KAJ3653706.1"/>
    <property type="molecule type" value="Genomic_DNA"/>
</dbReference>
<comment type="caution">
    <text evidence="1">The sequence shown here is derived from an EMBL/GenBank/DDBJ whole genome shotgun (WGS) entry which is preliminary data.</text>
</comment>
<dbReference type="Proteomes" id="UP001168821">
    <property type="component" value="Unassembled WGS sequence"/>
</dbReference>
<keyword evidence="2" id="KW-1185">Reference proteome</keyword>